<feature type="domain" description="EGF-like" evidence="6">
    <location>
        <begin position="345"/>
        <end position="381"/>
    </location>
</feature>
<feature type="domain" description="EGF-like" evidence="6">
    <location>
        <begin position="175"/>
        <end position="211"/>
    </location>
</feature>
<keyword evidence="9" id="KW-1185">Reference proteome</keyword>
<protein>
    <submittedName>
        <fullName evidence="8">Uncharacterized protein</fullName>
    </submittedName>
</protein>
<feature type="domain" description="EGF-like" evidence="6">
    <location>
        <begin position="82"/>
        <end position="118"/>
    </location>
</feature>
<dbReference type="PROSITE" id="PS51390">
    <property type="entry name" value="WAP"/>
    <property type="match status" value="2"/>
</dbReference>
<dbReference type="InterPro" id="IPR051022">
    <property type="entry name" value="Notch_Cell-Fate_Det"/>
</dbReference>
<gene>
    <name evidence="8" type="ORF">GSLYS_00017545001</name>
</gene>
<dbReference type="GO" id="GO:0005576">
    <property type="term" value="C:extracellular region"/>
    <property type="evidence" value="ECO:0007669"/>
    <property type="project" value="InterPro"/>
</dbReference>
<dbReference type="Proteomes" id="UP001497497">
    <property type="component" value="Unassembled WGS sequence"/>
</dbReference>
<accession>A0AAV2IB30</accession>
<dbReference type="GO" id="GO:0045197">
    <property type="term" value="P:establishment or maintenance of epithelial cell apical/basal polarity"/>
    <property type="evidence" value="ECO:0007669"/>
    <property type="project" value="TreeGrafter"/>
</dbReference>
<keyword evidence="4 5" id="KW-1015">Disulfide bond</keyword>
<feature type="domain" description="WAP" evidence="7">
    <location>
        <begin position="544"/>
        <end position="594"/>
    </location>
</feature>
<comment type="caution">
    <text evidence="5">Lacks conserved residue(s) required for the propagation of feature annotation.</text>
</comment>
<feature type="disulfide bond" evidence="5">
    <location>
        <begin position="70"/>
        <end position="79"/>
    </location>
</feature>
<comment type="caution">
    <text evidence="8">The sequence shown here is derived from an EMBL/GenBank/DDBJ whole genome shotgun (WGS) entry which is preliminary data.</text>
</comment>
<dbReference type="InterPro" id="IPR008197">
    <property type="entry name" value="WAP_dom"/>
</dbReference>
<dbReference type="PANTHER" id="PTHR24049">
    <property type="entry name" value="CRUMBS FAMILY MEMBER"/>
    <property type="match status" value="1"/>
</dbReference>
<keyword evidence="3" id="KW-0677">Repeat</keyword>
<organism evidence="8 9">
    <name type="scientific">Lymnaea stagnalis</name>
    <name type="common">Great pond snail</name>
    <name type="synonym">Helix stagnalis</name>
    <dbReference type="NCBI Taxonomy" id="6523"/>
    <lineage>
        <taxon>Eukaryota</taxon>
        <taxon>Metazoa</taxon>
        <taxon>Spiralia</taxon>
        <taxon>Lophotrochozoa</taxon>
        <taxon>Mollusca</taxon>
        <taxon>Gastropoda</taxon>
        <taxon>Heterobranchia</taxon>
        <taxon>Euthyneura</taxon>
        <taxon>Panpulmonata</taxon>
        <taxon>Hygrophila</taxon>
        <taxon>Lymnaeoidea</taxon>
        <taxon>Lymnaeidae</taxon>
        <taxon>Lymnaea</taxon>
    </lineage>
</organism>
<dbReference type="GO" id="GO:0005509">
    <property type="term" value="F:calcium ion binding"/>
    <property type="evidence" value="ECO:0007669"/>
    <property type="project" value="InterPro"/>
</dbReference>
<proteinExistence type="predicted"/>
<evidence type="ECO:0000256" key="4">
    <source>
        <dbReference type="ARBA" id="ARBA00023157"/>
    </source>
</evidence>
<name>A0AAV2IB30_LYMST</name>
<dbReference type="GO" id="GO:0005886">
    <property type="term" value="C:plasma membrane"/>
    <property type="evidence" value="ECO:0007669"/>
    <property type="project" value="TreeGrafter"/>
</dbReference>
<dbReference type="SMART" id="SM00289">
    <property type="entry name" value="WR1"/>
    <property type="match status" value="4"/>
</dbReference>
<evidence type="ECO:0000256" key="1">
    <source>
        <dbReference type="ARBA" id="ARBA00022536"/>
    </source>
</evidence>
<dbReference type="GO" id="GO:0030414">
    <property type="term" value="F:peptidase inhibitor activity"/>
    <property type="evidence" value="ECO:0007669"/>
    <property type="project" value="InterPro"/>
</dbReference>
<feature type="domain" description="EGF-like" evidence="6">
    <location>
        <begin position="213"/>
        <end position="249"/>
    </location>
</feature>
<feature type="disulfide bond" evidence="5">
    <location>
        <begin position="239"/>
        <end position="248"/>
    </location>
</feature>
<keyword evidence="2" id="KW-0732">Signal</keyword>
<dbReference type="GO" id="GO:0007157">
    <property type="term" value="P:heterophilic cell-cell adhesion via plasma membrane cell adhesion molecules"/>
    <property type="evidence" value="ECO:0007669"/>
    <property type="project" value="TreeGrafter"/>
</dbReference>
<dbReference type="InterPro" id="IPR006150">
    <property type="entry name" value="Cys_repeat_1"/>
</dbReference>
<dbReference type="PROSITE" id="PS01186">
    <property type="entry name" value="EGF_2"/>
    <property type="match status" value="6"/>
</dbReference>
<evidence type="ECO:0000313" key="8">
    <source>
        <dbReference type="EMBL" id="CAL1544032.1"/>
    </source>
</evidence>
<dbReference type="SUPFAM" id="SSF57256">
    <property type="entry name" value="Elafin-like"/>
    <property type="match status" value="1"/>
</dbReference>
<dbReference type="GO" id="GO:0032991">
    <property type="term" value="C:protein-containing complex"/>
    <property type="evidence" value="ECO:0007669"/>
    <property type="project" value="TreeGrafter"/>
</dbReference>
<dbReference type="SUPFAM" id="SSF57196">
    <property type="entry name" value="EGF/Laminin"/>
    <property type="match status" value="7"/>
</dbReference>
<dbReference type="Gene3D" id="4.10.75.10">
    <property type="entry name" value="Elafin-like"/>
    <property type="match status" value="2"/>
</dbReference>
<dbReference type="SMART" id="SM00217">
    <property type="entry name" value="WAP"/>
    <property type="match status" value="4"/>
</dbReference>
<evidence type="ECO:0000259" key="6">
    <source>
        <dbReference type="PROSITE" id="PS50026"/>
    </source>
</evidence>
<dbReference type="SMART" id="SM00274">
    <property type="entry name" value="FOLN"/>
    <property type="match status" value="8"/>
</dbReference>
<dbReference type="AlphaFoldDB" id="A0AAV2IB30"/>
<dbReference type="EMBL" id="CAXITT010000591">
    <property type="protein sequence ID" value="CAL1544032.1"/>
    <property type="molecule type" value="Genomic_DNA"/>
</dbReference>
<feature type="domain" description="EGF-like" evidence="6">
    <location>
        <begin position="1"/>
        <end position="37"/>
    </location>
</feature>
<dbReference type="Pfam" id="PF00008">
    <property type="entry name" value="EGF"/>
    <property type="match status" value="7"/>
</dbReference>
<dbReference type="SMART" id="SM00179">
    <property type="entry name" value="EGF_CA"/>
    <property type="match status" value="7"/>
</dbReference>
<dbReference type="PROSITE" id="PS00022">
    <property type="entry name" value="EGF_1"/>
    <property type="match status" value="7"/>
</dbReference>
<feature type="disulfide bond" evidence="5">
    <location>
        <begin position="371"/>
        <end position="380"/>
    </location>
</feature>
<feature type="non-terminal residue" evidence="8">
    <location>
        <position position="1"/>
    </location>
</feature>
<dbReference type="InterPro" id="IPR003645">
    <property type="entry name" value="Fol_N"/>
</dbReference>
<feature type="disulfide bond" evidence="5">
    <location>
        <begin position="108"/>
        <end position="117"/>
    </location>
</feature>
<feature type="domain" description="WAP" evidence="7">
    <location>
        <begin position="122"/>
        <end position="174"/>
    </location>
</feature>
<dbReference type="Gene3D" id="2.10.25.10">
    <property type="entry name" value="Laminin"/>
    <property type="match status" value="7"/>
</dbReference>
<evidence type="ECO:0000259" key="7">
    <source>
        <dbReference type="PROSITE" id="PS51390"/>
    </source>
</evidence>
<dbReference type="Pfam" id="PF00095">
    <property type="entry name" value="WAP"/>
    <property type="match status" value="2"/>
</dbReference>
<keyword evidence="1 5" id="KW-0245">EGF-like domain</keyword>
<dbReference type="PROSITE" id="PS50026">
    <property type="entry name" value="EGF_3"/>
    <property type="match status" value="7"/>
</dbReference>
<evidence type="ECO:0000256" key="2">
    <source>
        <dbReference type="ARBA" id="ARBA00022729"/>
    </source>
</evidence>
<dbReference type="InterPro" id="IPR001881">
    <property type="entry name" value="EGF-like_Ca-bd_dom"/>
</dbReference>
<dbReference type="InterPro" id="IPR036645">
    <property type="entry name" value="Elafin-like_sf"/>
</dbReference>
<feature type="domain" description="EGF-like" evidence="6">
    <location>
        <begin position="307"/>
        <end position="343"/>
    </location>
</feature>
<dbReference type="SMART" id="SM00181">
    <property type="entry name" value="EGF"/>
    <property type="match status" value="7"/>
</dbReference>
<evidence type="ECO:0000256" key="5">
    <source>
        <dbReference type="PROSITE-ProRule" id="PRU00076"/>
    </source>
</evidence>
<feature type="non-terminal residue" evidence="8">
    <location>
        <position position="842"/>
    </location>
</feature>
<evidence type="ECO:0000313" key="9">
    <source>
        <dbReference type="Proteomes" id="UP001497497"/>
    </source>
</evidence>
<feature type="domain" description="EGF-like" evidence="6">
    <location>
        <begin position="44"/>
        <end position="80"/>
    </location>
</feature>
<dbReference type="PANTHER" id="PTHR24049:SF22">
    <property type="entry name" value="DROSOPHILA CRUMBS HOMOLOG"/>
    <property type="match status" value="1"/>
</dbReference>
<evidence type="ECO:0000256" key="3">
    <source>
        <dbReference type="ARBA" id="ARBA00022737"/>
    </source>
</evidence>
<reference evidence="8 9" key="1">
    <citation type="submission" date="2024-04" db="EMBL/GenBank/DDBJ databases">
        <authorList>
            <consortium name="Genoscope - CEA"/>
            <person name="William W."/>
        </authorList>
    </citation>
    <scope>NUCLEOTIDE SEQUENCE [LARGE SCALE GENOMIC DNA]</scope>
</reference>
<feature type="disulfide bond" evidence="5">
    <location>
        <begin position="333"/>
        <end position="342"/>
    </location>
</feature>
<dbReference type="InterPro" id="IPR000742">
    <property type="entry name" value="EGF"/>
</dbReference>
<sequence length="842" mass="87838">GNNPCARVRCLNGGTCRASGYSAECRCPESLTGDRCQFKTWPISRDPCRNFVCQNGGACTAPADAPSCICAPGFFGTNCEFNRDPCFNFKCQNGGRCTAPADAPYCECPSGFTGDKCETRITGGGSGQCPKTNEDSVGLCRGGTFCSSDSTCSKGQRCCPNACGRKICTRVNPVIVDPCRDFVCQNGGSCTAPADAPSCICAPGFFGTNCEFNRDPCFNFKCQNGGRCTAPADAPYCECPSGFTGNKCETRITGGGSGQCPIIYEDTVGVCGGKMCSRDSECAKITGAKCCASACGGKLCTVVNAVIVDPCRDFVCQNGGSCTAPADAPSCICAPGFFGTNCEFNRDPCFNFKCQNGGRCTAPADAPYCECPRGFTGNKCETKITGGGSGQCPIIYEDTVGVCGGKMCSRDSECANMTGAKCCASACGGKLCTVVNAEPEDLITLCSLIDCTPDRICRATLPCDTCEPVAACLPLSVVVEGIDLECQRQNYLQVLLVQDASLPDNYSQLKCKGPLATRSCPPGSVCVDDLRGGGTCCLGKLLDDFEKPGTCPINEPGDVGVCGGERFCDKDSQCPGSQKCCGSPCGGSLCTDPDTASQGPICPGGCPKGYICEYRNPPCEPGRFCPEYVIPTCVLPTDECGGCPIGQTCELLFPLCTPPSPCDSLDPSDCIKPVCEPRPICVPVQTTPAPVDECGGCPCGKKCELLFPPCAPPRPCDSLDPRDCIAPNCKPRPTCVDIEPTPEPVDLCGGCRKGEVCIDTGIRCVTDPCPTFQCVANNSCGGCPPGQVCQKLFPPCLPPNYCDEILKNDPTAQCTVPECKPIDTCVIDPQTDLCGGCPPGSS</sequence>
<feature type="disulfide bond" evidence="5">
    <location>
        <begin position="27"/>
        <end position="36"/>
    </location>
</feature>
<feature type="disulfide bond" evidence="5">
    <location>
        <begin position="201"/>
        <end position="210"/>
    </location>
</feature>